<evidence type="ECO:0000259" key="3">
    <source>
        <dbReference type="Pfam" id="PF13649"/>
    </source>
</evidence>
<evidence type="ECO:0000256" key="2">
    <source>
        <dbReference type="PIRSR" id="PIRSR018249-2"/>
    </source>
</evidence>
<dbReference type="KEGG" id="vas:GT360_05215"/>
<evidence type="ECO:0000256" key="1">
    <source>
        <dbReference type="PIRSR" id="PIRSR018249-1"/>
    </source>
</evidence>
<dbReference type="InterPro" id="IPR016718">
    <property type="entry name" value="rRNA_m1G-MeTrfase_A_prd"/>
</dbReference>
<reference evidence="5 6" key="1">
    <citation type="submission" date="2020-01" db="EMBL/GenBank/DDBJ databases">
        <title>Whole genome and functional gene identification of agarase of Vibrio HN897.</title>
        <authorList>
            <person name="Liu Y."/>
            <person name="Zhao Z."/>
        </authorList>
    </citation>
    <scope>NUCLEOTIDE SEQUENCE [LARGE SCALE GENOMIC DNA]</scope>
    <source>
        <strain evidence="5 6">HN897</strain>
    </source>
</reference>
<keyword evidence="2" id="KW-0949">S-adenosyl-L-methionine</keyword>
<feature type="domain" description="23S rRNA (guanine(745)-N(1))-methyltransferase N-terminal" evidence="4">
    <location>
        <begin position="3"/>
        <end position="46"/>
    </location>
</feature>
<evidence type="ECO:0000313" key="6">
    <source>
        <dbReference type="Proteomes" id="UP000464262"/>
    </source>
</evidence>
<dbReference type="Proteomes" id="UP000464262">
    <property type="component" value="Chromosome 1"/>
</dbReference>
<feature type="binding site" evidence="1">
    <location>
        <position position="21"/>
    </location>
    <ligand>
        <name>Zn(2+)</name>
        <dbReference type="ChEBI" id="CHEBI:29105"/>
    </ligand>
</feature>
<dbReference type="GO" id="GO:0046872">
    <property type="term" value="F:metal ion binding"/>
    <property type="evidence" value="ECO:0007669"/>
    <property type="project" value="UniProtKB-KW"/>
</dbReference>
<dbReference type="PANTHER" id="PTHR43460:SF1">
    <property type="entry name" value="METHYLTRANSFERASE TYPE 11 DOMAIN-CONTAINING PROTEIN"/>
    <property type="match status" value="1"/>
</dbReference>
<keyword evidence="5" id="KW-0489">Methyltransferase</keyword>
<feature type="domain" description="Methyltransferase" evidence="3">
    <location>
        <begin position="89"/>
        <end position="160"/>
    </location>
</feature>
<evidence type="ECO:0000313" key="5">
    <source>
        <dbReference type="EMBL" id="QIA62951.1"/>
    </source>
</evidence>
<dbReference type="InterPro" id="IPR048647">
    <property type="entry name" value="RlmA_N"/>
</dbReference>
<gene>
    <name evidence="5" type="primary">rlmA</name>
    <name evidence="5" type="ORF">GT360_05215</name>
</gene>
<keyword evidence="6" id="KW-1185">Reference proteome</keyword>
<keyword evidence="1" id="KW-0479">Metal-binding</keyword>
<dbReference type="Gene3D" id="3.40.50.150">
    <property type="entry name" value="Vaccinia Virus protein VP39"/>
    <property type="match status" value="1"/>
</dbReference>
<proteinExistence type="predicted"/>
<dbReference type="CDD" id="cd02440">
    <property type="entry name" value="AdoMet_MTases"/>
    <property type="match status" value="1"/>
</dbReference>
<dbReference type="RefSeq" id="WP_164647845.1">
    <property type="nucleotide sequence ID" value="NZ_CP047475.1"/>
</dbReference>
<feature type="binding site" evidence="1">
    <location>
        <position position="5"/>
    </location>
    <ligand>
        <name>Zn(2+)</name>
        <dbReference type="ChEBI" id="CHEBI:29105"/>
    </ligand>
</feature>
<dbReference type="SUPFAM" id="SSF53335">
    <property type="entry name" value="S-adenosyl-L-methionine-dependent methyltransferases"/>
    <property type="match status" value="1"/>
</dbReference>
<keyword evidence="5" id="KW-0808">Transferase</keyword>
<dbReference type="AlphaFoldDB" id="A0A7Z2T2A1"/>
<name>A0A7Z2T2A1_9VIBR</name>
<dbReference type="InterPro" id="IPR041698">
    <property type="entry name" value="Methyltransf_25"/>
</dbReference>
<dbReference type="Pfam" id="PF21302">
    <property type="entry name" value="Zn_ribbon_RlmA"/>
    <property type="match status" value="1"/>
</dbReference>
<evidence type="ECO:0000259" key="4">
    <source>
        <dbReference type="Pfam" id="PF21302"/>
    </source>
</evidence>
<dbReference type="InterPro" id="IPR052939">
    <property type="entry name" value="23S_rRNA_MeTrnsfrase_RlmA"/>
</dbReference>
<dbReference type="Pfam" id="PF13649">
    <property type="entry name" value="Methyltransf_25"/>
    <property type="match status" value="1"/>
</dbReference>
<feature type="binding site" evidence="2">
    <location>
        <position position="182"/>
    </location>
    <ligand>
        <name>S-adenosyl-L-methionine</name>
        <dbReference type="ChEBI" id="CHEBI:59789"/>
    </ligand>
</feature>
<dbReference type="NCBIfam" id="NF008300">
    <property type="entry name" value="PRK11088.1"/>
    <property type="match status" value="1"/>
</dbReference>
<protein>
    <submittedName>
        <fullName evidence="5">23S rRNA (Guanine(745)-N(1))-methyltransferase</fullName>
        <ecNumber evidence="5">2.1.1.187</ecNumber>
    </submittedName>
</protein>
<dbReference type="GO" id="GO:0052911">
    <property type="term" value="F:23S rRNA (guanine(745)-N(1))-methyltransferase activity"/>
    <property type="evidence" value="ECO:0007669"/>
    <property type="project" value="UniProtKB-EC"/>
</dbReference>
<dbReference type="PANTHER" id="PTHR43460">
    <property type="entry name" value="METHYLTRANSFERASE"/>
    <property type="match status" value="1"/>
</dbReference>
<keyword evidence="1" id="KW-0862">Zinc</keyword>
<dbReference type="EC" id="2.1.1.187" evidence="5"/>
<feature type="binding site" evidence="1">
    <location>
        <position position="25"/>
    </location>
    <ligand>
        <name>Zn(2+)</name>
        <dbReference type="ChEBI" id="CHEBI:29105"/>
    </ligand>
</feature>
<dbReference type="EMBL" id="CP047475">
    <property type="protein sequence ID" value="QIA62951.1"/>
    <property type="molecule type" value="Genomic_DNA"/>
</dbReference>
<organism evidence="5 6">
    <name type="scientific">Vibrio astriarenae</name>
    <dbReference type="NCBI Taxonomy" id="1481923"/>
    <lineage>
        <taxon>Bacteria</taxon>
        <taxon>Pseudomonadati</taxon>
        <taxon>Pseudomonadota</taxon>
        <taxon>Gammaproteobacteria</taxon>
        <taxon>Vibrionales</taxon>
        <taxon>Vibrionaceae</taxon>
        <taxon>Vibrio</taxon>
    </lineage>
</organism>
<dbReference type="PIRSF" id="PIRSF018249">
    <property type="entry name" value="MyrA_prd"/>
    <property type="match status" value="1"/>
</dbReference>
<feature type="binding site" evidence="1">
    <location>
        <position position="8"/>
    </location>
    <ligand>
        <name>Zn(2+)</name>
        <dbReference type="ChEBI" id="CHEBI:29105"/>
    </ligand>
</feature>
<sequence length="268" mass="30783">MSYQCPLCHQSLTLTDRTYRCSNNHSFDLAKEGYVNLMPVQHKRSKDPGDNKEMMQARRRFLDHDYYARLRNRIAELCLENTHQQTSTILDIGCGEGYYTSHLAQETQSTVFGLDISKAMIKQAAKRYSDVNFTVASSQRLPFSDNSLNAVVRIYAPCHHDELYRTIADNGIIITVTPAARHLFQLRELIYEEVRLHHDEAESIVGFELESEENLSYPMHLSGSDAYDLLQMTPFAWKASPGLVADLKSREAFVCDTDFSIRVYRKAR</sequence>
<accession>A0A7Z2T2A1</accession>
<feature type="binding site" evidence="2">
    <location>
        <begin position="96"/>
        <end position="97"/>
    </location>
    <ligand>
        <name>S-adenosyl-L-methionine</name>
        <dbReference type="ChEBI" id="CHEBI:59789"/>
    </ligand>
</feature>
<feature type="binding site" evidence="2">
    <location>
        <position position="67"/>
    </location>
    <ligand>
        <name>S-adenosyl-L-methionine</name>
        <dbReference type="ChEBI" id="CHEBI:59789"/>
    </ligand>
</feature>
<dbReference type="InterPro" id="IPR029063">
    <property type="entry name" value="SAM-dependent_MTases_sf"/>
</dbReference>